<dbReference type="PANTHER" id="PTHR43396">
    <property type="entry name" value="FLAVOHEMOPROTEIN"/>
    <property type="match status" value="1"/>
</dbReference>
<evidence type="ECO:0000256" key="4">
    <source>
        <dbReference type="ARBA" id="ARBA00023004"/>
    </source>
</evidence>
<dbReference type="InterPro" id="IPR000971">
    <property type="entry name" value="Globin"/>
</dbReference>
<proteinExistence type="predicted"/>
<dbReference type="EMBL" id="JARAFO010000525">
    <property type="protein sequence ID" value="MDE1455505.1"/>
    <property type="molecule type" value="Genomic_DNA"/>
</dbReference>
<dbReference type="SUPFAM" id="SSF46458">
    <property type="entry name" value="Globin-like"/>
    <property type="match status" value="1"/>
</dbReference>
<dbReference type="GO" id="GO:0008941">
    <property type="term" value="F:nitric oxide dioxygenase NAD(P)H activity"/>
    <property type="evidence" value="ECO:0007669"/>
    <property type="project" value="TreeGrafter"/>
</dbReference>
<keyword evidence="2" id="KW-0813">Transport</keyword>
<dbReference type="GO" id="GO:0046210">
    <property type="term" value="P:nitric oxide catabolic process"/>
    <property type="evidence" value="ECO:0007669"/>
    <property type="project" value="TreeGrafter"/>
</dbReference>
<dbReference type="InterPro" id="IPR009050">
    <property type="entry name" value="Globin-like_sf"/>
</dbReference>
<keyword evidence="3" id="KW-0479">Metal-binding</keyword>
<protein>
    <submittedName>
        <fullName evidence="7">Globin domain-containing protein</fullName>
    </submittedName>
</protein>
<dbReference type="InterPro" id="IPR012292">
    <property type="entry name" value="Globin/Proto"/>
</dbReference>
<evidence type="ECO:0000313" key="6">
    <source>
        <dbReference type="EMBL" id="MDE1455505.1"/>
    </source>
</evidence>
<accession>A0AAW6KKC0</accession>
<organism evidence="7 8">
    <name type="scientific">Bacillus paralicheniformis</name>
    <dbReference type="NCBI Taxonomy" id="1648923"/>
    <lineage>
        <taxon>Bacteria</taxon>
        <taxon>Bacillati</taxon>
        <taxon>Bacillota</taxon>
        <taxon>Bacilli</taxon>
        <taxon>Bacillales</taxon>
        <taxon>Bacillaceae</taxon>
        <taxon>Bacillus</taxon>
    </lineage>
</organism>
<dbReference type="GO" id="GO:0046872">
    <property type="term" value="F:metal ion binding"/>
    <property type="evidence" value="ECO:0007669"/>
    <property type="project" value="UniProtKB-KW"/>
</dbReference>
<feature type="non-terminal residue" evidence="7">
    <location>
        <position position="62"/>
    </location>
</feature>
<evidence type="ECO:0000256" key="3">
    <source>
        <dbReference type="ARBA" id="ARBA00022723"/>
    </source>
</evidence>
<evidence type="ECO:0000313" key="7">
    <source>
        <dbReference type="EMBL" id="MDE1455507.1"/>
    </source>
</evidence>
<gene>
    <name evidence="6" type="ORF">PVN32_25775</name>
    <name evidence="7" type="ORF">PVN32_25785</name>
</gene>
<dbReference type="EMBL" id="JARAFO010000526">
    <property type="protein sequence ID" value="MDE1455507.1"/>
    <property type="molecule type" value="Genomic_DNA"/>
</dbReference>
<dbReference type="GO" id="GO:0071949">
    <property type="term" value="F:FAD binding"/>
    <property type="evidence" value="ECO:0007669"/>
    <property type="project" value="TreeGrafter"/>
</dbReference>
<dbReference type="AlphaFoldDB" id="A0AAW6KKC0"/>
<dbReference type="GO" id="GO:0019825">
    <property type="term" value="F:oxygen binding"/>
    <property type="evidence" value="ECO:0007669"/>
    <property type="project" value="InterPro"/>
</dbReference>
<evidence type="ECO:0000313" key="8">
    <source>
        <dbReference type="Proteomes" id="UP001216709"/>
    </source>
</evidence>
<evidence type="ECO:0000256" key="1">
    <source>
        <dbReference type="ARBA" id="ARBA00022617"/>
    </source>
</evidence>
<dbReference type="PROSITE" id="PS01033">
    <property type="entry name" value="GLOBIN"/>
    <property type="match status" value="1"/>
</dbReference>
<dbReference type="Proteomes" id="UP001216709">
    <property type="component" value="Unassembled WGS sequence"/>
</dbReference>
<keyword evidence="1" id="KW-0349">Heme</keyword>
<keyword evidence="2" id="KW-0561">Oxygen transport</keyword>
<comment type="caution">
    <text evidence="7">The sequence shown here is derived from an EMBL/GenBank/DDBJ whole genome shotgun (WGS) entry which is preliminary data.</text>
</comment>
<sequence>MLSEKTMQIVKSTAPVLKEKGTEITTCFYKRMFNAHPELKNIFNMSRQQTGGQPKALAFTVL</sequence>
<dbReference type="Gene3D" id="1.10.490.10">
    <property type="entry name" value="Globins"/>
    <property type="match status" value="1"/>
</dbReference>
<evidence type="ECO:0000259" key="5">
    <source>
        <dbReference type="PROSITE" id="PS01033"/>
    </source>
</evidence>
<evidence type="ECO:0000256" key="2">
    <source>
        <dbReference type="ARBA" id="ARBA00022621"/>
    </source>
</evidence>
<dbReference type="PANTHER" id="PTHR43396:SF3">
    <property type="entry name" value="FLAVOHEMOPROTEIN"/>
    <property type="match status" value="1"/>
</dbReference>
<dbReference type="GO" id="GO:0005344">
    <property type="term" value="F:oxygen carrier activity"/>
    <property type="evidence" value="ECO:0007669"/>
    <property type="project" value="UniProtKB-KW"/>
</dbReference>
<name>A0AAW6KKC0_9BACI</name>
<reference evidence="7" key="1">
    <citation type="submission" date="2022-12" db="EMBL/GenBank/DDBJ databases">
        <title>Draft Genome Sequences of Bacillus licheniformis and Bacillus paralicheniformis strains isolated from Irish skim milk powders.</title>
        <authorList>
            <person name="Lourenco A."/>
            <person name="Li F."/>
            <person name="Geraldine D."/>
            <person name="Tobin J.T."/>
            <person name="Butler F."/>
            <person name="Jordan K."/>
            <person name="Obrien T."/>
        </authorList>
    </citation>
    <scope>NUCLEOTIDE SEQUENCE</scope>
    <source>
        <strain evidence="7">3370</strain>
    </source>
</reference>
<keyword evidence="4" id="KW-0408">Iron</keyword>
<dbReference type="GO" id="GO:0071500">
    <property type="term" value="P:cellular response to nitrosative stress"/>
    <property type="evidence" value="ECO:0007669"/>
    <property type="project" value="TreeGrafter"/>
</dbReference>
<dbReference type="GO" id="GO:0020037">
    <property type="term" value="F:heme binding"/>
    <property type="evidence" value="ECO:0007669"/>
    <property type="project" value="InterPro"/>
</dbReference>
<feature type="domain" description="Globin" evidence="5">
    <location>
        <begin position="1"/>
        <end position="62"/>
    </location>
</feature>